<dbReference type="Proteomes" id="UP000238762">
    <property type="component" value="Unassembled WGS sequence"/>
</dbReference>
<evidence type="ECO:0000256" key="6">
    <source>
        <dbReference type="SAM" id="MobiDB-lite"/>
    </source>
</evidence>
<gene>
    <name evidence="8" type="ORF">C7B64_05415</name>
</gene>
<feature type="transmembrane region" description="Helical" evidence="5">
    <location>
        <begin position="358"/>
        <end position="378"/>
    </location>
</feature>
<evidence type="ECO:0000256" key="3">
    <source>
        <dbReference type="ARBA" id="ARBA00022989"/>
    </source>
</evidence>
<dbReference type="CDD" id="cd06261">
    <property type="entry name" value="TM_PBP2"/>
    <property type="match status" value="1"/>
</dbReference>
<feature type="transmembrane region" description="Helical" evidence="5">
    <location>
        <begin position="250"/>
        <end position="269"/>
    </location>
</feature>
<evidence type="ECO:0000256" key="4">
    <source>
        <dbReference type="ARBA" id="ARBA00023136"/>
    </source>
</evidence>
<sequence>MNWWQKLIQNKLATFGAILLICFYMLAIAADFVAPYHPNTSQIDGSLLPPSEIVWFNRQGEFGPYIYPTQQGKTDIATGERILIVDRDRPLKINWFVQGERYNFLQFRLPYPSWKKNTQRDEKTNQTKTTTELKWKDISIFPGIPSNLHLFGVTEQNRINLLGTDEQARDNFSRLLHGSRISLSIGLIGIAISFPIGMLVGGISGYFGGWVDALIMRLVEVLMSIPKIYLLVALSGYLLVVQGLSNSARFALIILITSFVGWAGLARVIRGQVLSIKEQEFIQAAKAMGAPRLYTIVRHVLPQTATYAIVSATLAIPGYIEAESVLSLIGLGIQQPDASWGNMLSSASNASILLLQPWLIWPPAILIVLTVLAFNLLGDGLRDALDPRSLQVENTTRSRKNPLKKLKLQNSDQIN</sequence>
<feature type="region of interest" description="Disordered" evidence="6">
    <location>
        <begin position="392"/>
        <end position="415"/>
    </location>
</feature>
<dbReference type="PANTHER" id="PTHR43839">
    <property type="entry name" value="OPPC IN A BINDING PROTEIN-DEPENDENT TRANSPORT SYSTEM"/>
    <property type="match status" value="1"/>
</dbReference>
<reference evidence="8 9" key="2">
    <citation type="submission" date="2018-03" db="EMBL/GenBank/DDBJ databases">
        <title>The ancient ancestry and fast evolution of plastids.</title>
        <authorList>
            <person name="Moore K.R."/>
            <person name="Magnabosco C."/>
            <person name="Momper L."/>
            <person name="Gold D.A."/>
            <person name="Bosak T."/>
            <person name="Fournier G.P."/>
        </authorList>
    </citation>
    <scope>NUCLEOTIDE SEQUENCE [LARGE SCALE GENOMIC DNA]</scope>
    <source>
        <strain evidence="8 9">CCAP 1448/3</strain>
    </source>
</reference>
<feature type="transmembrane region" description="Helical" evidence="5">
    <location>
        <begin position="181"/>
        <end position="207"/>
    </location>
</feature>
<evidence type="ECO:0000256" key="2">
    <source>
        <dbReference type="ARBA" id="ARBA00022692"/>
    </source>
</evidence>
<keyword evidence="5" id="KW-0813">Transport</keyword>
<protein>
    <submittedName>
        <fullName evidence="8">ABC transporter substrate-binding protein</fullName>
    </submittedName>
</protein>
<keyword evidence="3 5" id="KW-1133">Transmembrane helix</keyword>
<dbReference type="InterPro" id="IPR000515">
    <property type="entry name" value="MetI-like"/>
</dbReference>
<name>A0A2T1C764_9CYAN</name>
<dbReference type="RefSeq" id="WP_106287635.1">
    <property type="nucleotide sequence ID" value="NZ_CAWNTC010000216.1"/>
</dbReference>
<dbReference type="Pfam" id="PF12911">
    <property type="entry name" value="OppC_N"/>
    <property type="match status" value="1"/>
</dbReference>
<keyword evidence="2 5" id="KW-0812">Transmembrane</keyword>
<dbReference type="GO" id="GO:0055085">
    <property type="term" value="P:transmembrane transport"/>
    <property type="evidence" value="ECO:0007669"/>
    <property type="project" value="InterPro"/>
</dbReference>
<evidence type="ECO:0000259" key="7">
    <source>
        <dbReference type="PROSITE" id="PS50928"/>
    </source>
</evidence>
<reference evidence="8 9" key="1">
    <citation type="submission" date="2018-02" db="EMBL/GenBank/DDBJ databases">
        <authorList>
            <person name="Cohen D.B."/>
            <person name="Kent A.D."/>
        </authorList>
    </citation>
    <scope>NUCLEOTIDE SEQUENCE [LARGE SCALE GENOMIC DNA]</scope>
    <source>
        <strain evidence="8 9">CCAP 1448/3</strain>
    </source>
</reference>
<dbReference type="Pfam" id="PF00528">
    <property type="entry name" value="BPD_transp_1"/>
    <property type="match status" value="1"/>
</dbReference>
<dbReference type="GO" id="GO:0005886">
    <property type="term" value="C:plasma membrane"/>
    <property type="evidence" value="ECO:0007669"/>
    <property type="project" value="UniProtKB-SubCell"/>
</dbReference>
<dbReference type="Gene3D" id="1.10.3720.10">
    <property type="entry name" value="MetI-like"/>
    <property type="match status" value="1"/>
</dbReference>
<accession>A0A2T1C764</accession>
<dbReference type="AlphaFoldDB" id="A0A2T1C764"/>
<dbReference type="InterPro" id="IPR025966">
    <property type="entry name" value="OppC_N"/>
</dbReference>
<evidence type="ECO:0000256" key="1">
    <source>
        <dbReference type="ARBA" id="ARBA00004141"/>
    </source>
</evidence>
<dbReference type="SUPFAM" id="SSF161098">
    <property type="entry name" value="MetI-like"/>
    <property type="match status" value="1"/>
</dbReference>
<keyword evidence="4 5" id="KW-0472">Membrane</keyword>
<dbReference type="PANTHER" id="PTHR43839:SF1">
    <property type="entry name" value="OPPC IN A BINDING PROTEIN-DEPENDENT TRANSPORT SYSTEM"/>
    <property type="match status" value="1"/>
</dbReference>
<comment type="subcellular location">
    <subcellularLocation>
        <location evidence="5">Cell membrane</location>
        <topology evidence="5">Multi-pass membrane protein</topology>
    </subcellularLocation>
    <subcellularLocation>
        <location evidence="1">Membrane</location>
        <topology evidence="1">Multi-pass membrane protein</topology>
    </subcellularLocation>
</comment>
<comment type="caution">
    <text evidence="8">The sequence shown here is derived from an EMBL/GenBank/DDBJ whole genome shotgun (WGS) entry which is preliminary data.</text>
</comment>
<evidence type="ECO:0000313" key="8">
    <source>
        <dbReference type="EMBL" id="PSB04076.1"/>
    </source>
</evidence>
<feature type="domain" description="ABC transmembrane type-1" evidence="7">
    <location>
        <begin position="179"/>
        <end position="378"/>
    </location>
</feature>
<dbReference type="EMBL" id="PVWJ01000018">
    <property type="protein sequence ID" value="PSB04076.1"/>
    <property type="molecule type" value="Genomic_DNA"/>
</dbReference>
<dbReference type="PROSITE" id="PS50928">
    <property type="entry name" value="ABC_TM1"/>
    <property type="match status" value="1"/>
</dbReference>
<dbReference type="InterPro" id="IPR035906">
    <property type="entry name" value="MetI-like_sf"/>
</dbReference>
<keyword evidence="9" id="KW-1185">Reference proteome</keyword>
<proteinExistence type="inferred from homology"/>
<feature type="compositionally biased region" description="Basic residues" evidence="6">
    <location>
        <begin position="397"/>
        <end position="407"/>
    </location>
</feature>
<dbReference type="OrthoDB" id="9797472at2"/>
<feature type="transmembrane region" description="Helical" evidence="5">
    <location>
        <begin position="12"/>
        <end position="34"/>
    </location>
</feature>
<comment type="similarity">
    <text evidence="5">Belongs to the binding-protein-dependent transport system permease family.</text>
</comment>
<evidence type="ECO:0000313" key="9">
    <source>
        <dbReference type="Proteomes" id="UP000238762"/>
    </source>
</evidence>
<feature type="transmembrane region" description="Helical" evidence="5">
    <location>
        <begin position="228"/>
        <end position="244"/>
    </location>
</feature>
<evidence type="ECO:0000256" key="5">
    <source>
        <dbReference type="RuleBase" id="RU363032"/>
    </source>
</evidence>
<organism evidence="8 9">
    <name type="scientific">Merismopedia glauca CCAP 1448/3</name>
    <dbReference type="NCBI Taxonomy" id="1296344"/>
    <lineage>
        <taxon>Bacteria</taxon>
        <taxon>Bacillati</taxon>
        <taxon>Cyanobacteriota</taxon>
        <taxon>Cyanophyceae</taxon>
        <taxon>Synechococcales</taxon>
        <taxon>Merismopediaceae</taxon>
        <taxon>Merismopedia</taxon>
    </lineage>
</organism>